<dbReference type="RefSeq" id="WP_377400720.1">
    <property type="nucleotide sequence ID" value="NZ_JBHUEQ010000017.1"/>
</dbReference>
<reference evidence="4" key="1">
    <citation type="journal article" date="2019" name="Int. J. Syst. Evol. Microbiol.">
        <title>The Global Catalogue of Microorganisms (GCM) 10K type strain sequencing project: providing services to taxonomists for standard genome sequencing and annotation.</title>
        <authorList>
            <consortium name="The Broad Institute Genomics Platform"/>
            <consortium name="The Broad Institute Genome Sequencing Center for Infectious Disease"/>
            <person name="Wu L."/>
            <person name="Ma J."/>
        </authorList>
    </citation>
    <scope>NUCLEOTIDE SEQUENCE [LARGE SCALE GENOMIC DNA]</scope>
    <source>
        <strain evidence="4">CG52</strain>
    </source>
</reference>
<dbReference type="PANTHER" id="PTHR32309">
    <property type="entry name" value="TYROSINE-PROTEIN KINASE"/>
    <property type="match status" value="1"/>
</dbReference>
<evidence type="ECO:0008006" key="5">
    <source>
        <dbReference type="Google" id="ProtNLM"/>
    </source>
</evidence>
<dbReference type="Proteomes" id="UP001597322">
    <property type="component" value="Unassembled WGS sequence"/>
</dbReference>
<keyword evidence="4" id="KW-1185">Reference proteome</keyword>
<dbReference type="EMBL" id="JBHUEQ010000017">
    <property type="protein sequence ID" value="MFD1745988.1"/>
    <property type="molecule type" value="Genomic_DNA"/>
</dbReference>
<evidence type="ECO:0000313" key="3">
    <source>
        <dbReference type="EMBL" id="MFD1745988.1"/>
    </source>
</evidence>
<organism evidence="3 4">
    <name type="scientific">Rhizobium helianthi</name>
    <dbReference type="NCBI Taxonomy" id="1132695"/>
    <lineage>
        <taxon>Bacteria</taxon>
        <taxon>Pseudomonadati</taxon>
        <taxon>Pseudomonadota</taxon>
        <taxon>Alphaproteobacteria</taxon>
        <taxon>Hyphomicrobiales</taxon>
        <taxon>Rhizobiaceae</taxon>
        <taxon>Rhizobium/Agrobacterium group</taxon>
        <taxon>Rhizobium</taxon>
    </lineage>
</organism>
<name>A0ABW4M3F5_9HYPH</name>
<dbReference type="PANTHER" id="PTHR32309:SF31">
    <property type="entry name" value="CAPSULAR EXOPOLYSACCHARIDE FAMILY"/>
    <property type="match status" value="1"/>
</dbReference>
<proteinExistence type="predicted"/>
<feature type="region of interest" description="Disordered" evidence="2">
    <location>
        <begin position="602"/>
        <end position="624"/>
    </location>
</feature>
<gene>
    <name evidence="3" type="ORF">ACFSE1_11000</name>
</gene>
<feature type="coiled-coil region" evidence="1">
    <location>
        <begin position="181"/>
        <end position="228"/>
    </location>
</feature>
<comment type="caution">
    <text evidence="3">The sequence shown here is derived from an EMBL/GenBank/DDBJ whole genome shotgun (WGS) entry which is preliminary data.</text>
</comment>
<evidence type="ECO:0000313" key="4">
    <source>
        <dbReference type="Proteomes" id="UP001597322"/>
    </source>
</evidence>
<feature type="coiled-coil region" evidence="1">
    <location>
        <begin position="575"/>
        <end position="602"/>
    </location>
</feature>
<dbReference type="InterPro" id="IPR050445">
    <property type="entry name" value="Bact_polysacc_biosynth/exp"/>
</dbReference>
<evidence type="ECO:0000256" key="2">
    <source>
        <dbReference type="SAM" id="MobiDB-lite"/>
    </source>
</evidence>
<evidence type="ECO:0000256" key="1">
    <source>
        <dbReference type="SAM" id="Coils"/>
    </source>
</evidence>
<sequence length="624" mass="68296">MFAFDVVRDSMHFSGRRFSGKAMLTSLLLAGFASLGALAPVALPLNVERQFTATASLNVVLPGQADLVDALPSQIYQPQVLDRIAERLGWSGQDIRSRQGVFDFLNDIITGDAMTIDRSEASLRERLQGMLKPVVAPDGRTILLLAQSSKAEEAVNVANAGADVLKQLLEQSQPSAGQERLAKLRTELEQAQSSMEELDLSPEELANVQQQRNQRSVLAAQADALARQQEMLERRADALSLWKAADYSGRELPDELQVTGLEAQRQRYLDAEVRVQQLSVSLGPRHPTLMAAEGAAADARAAIAKAVTALIAQTNRERAEVKAQQEKTAGELAALDANPVPEKVQAYERLEQKAETLRKTYLEALRADSRDVEPAAVIVPLRPAAVSDVSVSGLPLWIYSLLGAFAGLCLGGACLPARPEAEAETEAEVQTLADPFGDAFEIEPQILPDYLPTVEASTSHKALEQPVDELLEPSVPMRIAVSPTEEDLVEAQWPSHSVHVPEWSDHEEPVDDDEMHRSVAAMLEAVANDDRSHEWLRELIMANVEPLGEENPLPPLMEAALFDRSEEQVVSADQEDELLLDVAELQVLLEQLQRMREVLSMEAESGQFEPLSSTAGPPQWRNVA</sequence>
<accession>A0ABW4M3F5</accession>
<protein>
    <recommendedName>
        <fullName evidence="5">Lipopolysaccharide biosynthesis protein</fullName>
    </recommendedName>
</protein>
<keyword evidence="1" id="KW-0175">Coiled coil</keyword>
<feature type="coiled-coil region" evidence="1">
    <location>
        <begin position="304"/>
        <end position="367"/>
    </location>
</feature>